<dbReference type="PANTHER" id="PTHR43297">
    <property type="entry name" value="OLIGOPEPTIDE TRANSPORT ATP-BINDING PROTEIN APPD"/>
    <property type="match status" value="1"/>
</dbReference>
<keyword evidence="9" id="KW-1185">Reference proteome</keyword>
<comment type="caution">
    <text evidence="8">The sequence shown here is derived from an EMBL/GenBank/DDBJ whole genome shotgun (WGS) entry which is preliminary data.</text>
</comment>
<evidence type="ECO:0000256" key="5">
    <source>
        <dbReference type="ARBA" id="ARBA00022519"/>
    </source>
</evidence>
<evidence type="ECO:0000313" key="8">
    <source>
        <dbReference type="EMBL" id="MCF4142292.1"/>
    </source>
</evidence>
<keyword evidence="3" id="KW-0813">Transport</keyword>
<organism evidence="8 9">
    <name type="scientific">Dethiosulfovibrio marinus</name>
    <dbReference type="NCBI Taxonomy" id="133532"/>
    <lineage>
        <taxon>Bacteria</taxon>
        <taxon>Thermotogati</taxon>
        <taxon>Synergistota</taxon>
        <taxon>Synergistia</taxon>
        <taxon>Synergistales</taxon>
        <taxon>Dethiosulfovibrionaceae</taxon>
        <taxon>Dethiosulfovibrio</taxon>
    </lineage>
</organism>
<keyword evidence="4" id="KW-1003">Cell membrane</keyword>
<accession>A0ABS9EQ55</accession>
<evidence type="ECO:0000256" key="7">
    <source>
        <dbReference type="ARBA" id="ARBA00023136"/>
    </source>
</evidence>
<comment type="similarity">
    <text evidence="2">Belongs to the ABC transporter superfamily.</text>
</comment>
<evidence type="ECO:0000256" key="1">
    <source>
        <dbReference type="ARBA" id="ARBA00004370"/>
    </source>
</evidence>
<dbReference type="PANTHER" id="PTHR43297:SF14">
    <property type="entry name" value="ATPASE AAA-TYPE CORE DOMAIN-CONTAINING PROTEIN"/>
    <property type="match status" value="1"/>
</dbReference>
<keyword evidence="7" id="KW-0472">Membrane</keyword>
<evidence type="ECO:0000256" key="2">
    <source>
        <dbReference type="ARBA" id="ARBA00005417"/>
    </source>
</evidence>
<dbReference type="InterPro" id="IPR050388">
    <property type="entry name" value="ABC_Ni/Peptide_Import"/>
</dbReference>
<dbReference type="SUPFAM" id="SSF52540">
    <property type="entry name" value="P-loop containing nucleoside triphosphate hydrolases"/>
    <property type="match status" value="1"/>
</dbReference>
<keyword evidence="5" id="KW-0997">Cell inner membrane</keyword>
<name>A0ABS9EQ55_9BACT</name>
<proteinExistence type="inferred from homology"/>
<keyword evidence="6" id="KW-1278">Translocase</keyword>
<evidence type="ECO:0008006" key="10">
    <source>
        <dbReference type="Google" id="ProtNLM"/>
    </source>
</evidence>
<dbReference type="RefSeq" id="WP_236099046.1">
    <property type="nucleotide sequence ID" value="NZ_JAKGUD010000004.1"/>
</dbReference>
<dbReference type="EMBL" id="JAKGUD010000004">
    <property type="protein sequence ID" value="MCF4142292.1"/>
    <property type="molecule type" value="Genomic_DNA"/>
</dbReference>
<comment type="subcellular location">
    <subcellularLocation>
        <location evidence="1">Membrane</location>
    </subcellularLocation>
</comment>
<gene>
    <name evidence="8" type="ORF">L2W38_05655</name>
</gene>
<reference evidence="8 9" key="1">
    <citation type="submission" date="2022-01" db="EMBL/GenBank/DDBJ databases">
        <title>Dethiosulfovibrio faecalis sp. nov., a novel proteolytic, non-sulfur-reducing bacterium isolated from a marine aquaculture solid waste bioreactor.</title>
        <authorList>
            <person name="Grabowski S."/>
            <person name="Apolinario E."/>
            <person name="Schneider N."/>
            <person name="Marshall C.W."/>
            <person name="Sowers K.R."/>
        </authorList>
    </citation>
    <scope>NUCLEOTIDE SEQUENCE [LARGE SCALE GENOMIC DNA]</scope>
    <source>
        <strain evidence="8 9">DSM 12537</strain>
    </source>
</reference>
<sequence length="103" mass="11444">MVLMKVKDLSVSYRTFKGDVTAVQDFSMTLEKGESLGLVGEVLVDGKDLVPMSYEELREVRWRKIALINQAAMNAFNPVYTIGDQICEVITVQGGMTKKDALV</sequence>
<dbReference type="Gene3D" id="3.40.50.300">
    <property type="entry name" value="P-loop containing nucleotide triphosphate hydrolases"/>
    <property type="match status" value="1"/>
</dbReference>
<evidence type="ECO:0000256" key="6">
    <source>
        <dbReference type="ARBA" id="ARBA00022967"/>
    </source>
</evidence>
<evidence type="ECO:0000256" key="3">
    <source>
        <dbReference type="ARBA" id="ARBA00022448"/>
    </source>
</evidence>
<evidence type="ECO:0000256" key="4">
    <source>
        <dbReference type="ARBA" id="ARBA00022475"/>
    </source>
</evidence>
<dbReference type="Proteomes" id="UP001200430">
    <property type="component" value="Unassembled WGS sequence"/>
</dbReference>
<protein>
    <recommendedName>
        <fullName evidence="10">ABC transporter ATP-binding protein</fullName>
    </recommendedName>
</protein>
<evidence type="ECO:0000313" key="9">
    <source>
        <dbReference type="Proteomes" id="UP001200430"/>
    </source>
</evidence>
<dbReference type="InterPro" id="IPR027417">
    <property type="entry name" value="P-loop_NTPase"/>
</dbReference>